<dbReference type="SUPFAM" id="SSF51366">
    <property type="entry name" value="Ribulose-phoshate binding barrel"/>
    <property type="match status" value="1"/>
</dbReference>
<reference evidence="9" key="1">
    <citation type="submission" date="2020-12" db="EMBL/GenBank/DDBJ databases">
        <title>Methylobrevis albus sp. nov., isolated from fresh water lack sediment.</title>
        <authorList>
            <person name="Zou Q."/>
        </authorList>
    </citation>
    <scope>NUCLEOTIDE SEQUENCE</scope>
    <source>
        <strain evidence="9">L22</strain>
    </source>
</reference>
<protein>
    <recommendedName>
        <fullName evidence="7">Orotidine-5'-phosphate decarboxylase</fullName>
        <ecNumber evidence="7">4.1.1.23</ecNumber>
    </recommendedName>
</protein>
<sequence length="279" mass="29050">MPSFAVRYFEIAARRSPLCVGIDPGAEALERWNLPVSAEGAREFGLRLVEATGDHVGVFKPQVAFFERFGPKGFVALADVMAAIQAAGALCLSDCKRLDIDHTLVAYADAWLGEEAGFPSDAITVGAYTGAGALRPVVTRAAEHEAGLFVLVRSSNPHGTGLQTARHADGRTVAEELADEITAFNREISGEATGPIGAVVGATADDVLSILDRLPQSLILAPGVGAQGATIADIARRFGPHARRTLPAVSRGVHGAGPNAAALVEAVLKLSDEAARLLD</sequence>
<dbReference type="GO" id="GO:0009220">
    <property type="term" value="P:pyrimidine ribonucleotide biosynthetic process"/>
    <property type="evidence" value="ECO:0007669"/>
    <property type="project" value="UniProtKB-UniRule"/>
</dbReference>
<dbReference type="RefSeq" id="WP_197309742.1">
    <property type="nucleotide sequence ID" value="NZ_JADZLT010000040.1"/>
</dbReference>
<dbReference type="PANTHER" id="PTHR43375:SF1">
    <property type="entry name" value="OROTIDINE 5'-PHOSPHATE DECARBOXYLASE"/>
    <property type="match status" value="1"/>
</dbReference>
<evidence type="ECO:0000259" key="8">
    <source>
        <dbReference type="SMART" id="SM00934"/>
    </source>
</evidence>
<evidence type="ECO:0000256" key="6">
    <source>
        <dbReference type="ARBA" id="ARBA00049157"/>
    </source>
</evidence>
<dbReference type="AlphaFoldDB" id="A0A931I0C1"/>
<dbReference type="InterPro" id="IPR013785">
    <property type="entry name" value="Aldolase_TIM"/>
</dbReference>
<comment type="caution">
    <text evidence="9">The sequence shown here is derived from an EMBL/GenBank/DDBJ whole genome shotgun (WGS) entry which is preliminary data.</text>
</comment>
<dbReference type="Gene3D" id="3.20.20.70">
    <property type="entry name" value="Aldolase class I"/>
    <property type="match status" value="1"/>
</dbReference>
<dbReference type="NCBIfam" id="TIGR02127">
    <property type="entry name" value="pyrF_sub2"/>
    <property type="match status" value="1"/>
</dbReference>
<evidence type="ECO:0000313" key="9">
    <source>
        <dbReference type="EMBL" id="MBH0236638.1"/>
    </source>
</evidence>
<dbReference type="InterPro" id="IPR011995">
    <property type="entry name" value="OMPdecase_type-2"/>
</dbReference>
<evidence type="ECO:0000256" key="1">
    <source>
        <dbReference type="ARBA" id="ARBA00004861"/>
    </source>
</evidence>
<accession>A0A931I0C1</accession>
<proteinExistence type="inferred from homology"/>
<dbReference type="InterPro" id="IPR011060">
    <property type="entry name" value="RibuloseP-bd_barrel"/>
</dbReference>
<dbReference type="EC" id="4.1.1.23" evidence="7"/>
<dbReference type="CDD" id="cd04725">
    <property type="entry name" value="OMP_decarboxylase_like"/>
    <property type="match status" value="1"/>
</dbReference>
<dbReference type="PANTHER" id="PTHR43375">
    <property type="entry name" value="OROTIDINE 5'-PHOSPHATE DECARBOXYLASE"/>
    <property type="match status" value="1"/>
</dbReference>
<evidence type="ECO:0000256" key="2">
    <source>
        <dbReference type="ARBA" id="ARBA00008847"/>
    </source>
</evidence>
<evidence type="ECO:0000256" key="5">
    <source>
        <dbReference type="ARBA" id="ARBA00023239"/>
    </source>
</evidence>
<evidence type="ECO:0000256" key="7">
    <source>
        <dbReference type="NCBIfam" id="TIGR02127"/>
    </source>
</evidence>
<comment type="catalytic activity">
    <reaction evidence="6">
        <text>orotidine 5'-phosphate + H(+) = UMP + CO2</text>
        <dbReference type="Rhea" id="RHEA:11596"/>
        <dbReference type="ChEBI" id="CHEBI:15378"/>
        <dbReference type="ChEBI" id="CHEBI:16526"/>
        <dbReference type="ChEBI" id="CHEBI:57538"/>
        <dbReference type="ChEBI" id="CHEBI:57865"/>
        <dbReference type="EC" id="4.1.1.23"/>
    </reaction>
</comment>
<evidence type="ECO:0000313" key="10">
    <source>
        <dbReference type="Proteomes" id="UP000631694"/>
    </source>
</evidence>
<dbReference type="InterPro" id="IPR001754">
    <property type="entry name" value="OMPdeCOase_dom"/>
</dbReference>
<keyword evidence="10" id="KW-1185">Reference proteome</keyword>
<comment type="similarity">
    <text evidence="2">Belongs to the OMP decarboxylase family. Type 2 subfamily.</text>
</comment>
<dbReference type="Pfam" id="PF00215">
    <property type="entry name" value="OMPdecase"/>
    <property type="match status" value="1"/>
</dbReference>
<evidence type="ECO:0000256" key="4">
    <source>
        <dbReference type="ARBA" id="ARBA00022975"/>
    </source>
</evidence>
<dbReference type="GO" id="GO:0004590">
    <property type="term" value="F:orotidine-5'-phosphate decarboxylase activity"/>
    <property type="evidence" value="ECO:0007669"/>
    <property type="project" value="UniProtKB-UniRule"/>
</dbReference>
<keyword evidence="4" id="KW-0665">Pyrimidine biosynthesis</keyword>
<feature type="domain" description="Orotidine 5'-phosphate decarboxylase" evidence="8">
    <location>
        <begin position="17"/>
        <end position="266"/>
    </location>
</feature>
<evidence type="ECO:0000256" key="3">
    <source>
        <dbReference type="ARBA" id="ARBA00022793"/>
    </source>
</evidence>
<dbReference type="GO" id="GO:0006207">
    <property type="term" value="P:'de novo' pyrimidine nucleobase biosynthetic process"/>
    <property type="evidence" value="ECO:0007669"/>
    <property type="project" value="InterPro"/>
</dbReference>
<dbReference type="Proteomes" id="UP000631694">
    <property type="component" value="Unassembled WGS sequence"/>
</dbReference>
<keyword evidence="5 9" id="KW-0456">Lyase</keyword>
<dbReference type="SMART" id="SM00934">
    <property type="entry name" value="OMPdecase"/>
    <property type="match status" value="1"/>
</dbReference>
<name>A0A931I0C1_9HYPH</name>
<gene>
    <name evidence="9" type="primary">pyrF</name>
    <name evidence="9" type="ORF">I5731_02285</name>
</gene>
<comment type="pathway">
    <text evidence="1">Pyrimidine metabolism; UMP biosynthesis via de novo pathway; UMP from orotate: step 2/2.</text>
</comment>
<keyword evidence="3" id="KW-0210">Decarboxylase</keyword>
<dbReference type="EMBL" id="JADZLT010000040">
    <property type="protein sequence ID" value="MBH0236638.1"/>
    <property type="molecule type" value="Genomic_DNA"/>
</dbReference>
<organism evidence="9 10">
    <name type="scientific">Methylobrevis albus</name>
    <dbReference type="NCBI Taxonomy" id="2793297"/>
    <lineage>
        <taxon>Bacteria</taxon>
        <taxon>Pseudomonadati</taxon>
        <taxon>Pseudomonadota</taxon>
        <taxon>Alphaproteobacteria</taxon>
        <taxon>Hyphomicrobiales</taxon>
        <taxon>Pleomorphomonadaceae</taxon>
        <taxon>Methylobrevis</taxon>
    </lineage>
</organism>